<dbReference type="Proteomes" id="UP000618931">
    <property type="component" value="Unassembled WGS sequence"/>
</dbReference>
<feature type="compositionally biased region" description="Low complexity" evidence="3">
    <location>
        <begin position="150"/>
        <end position="170"/>
    </location>
</feature>
<gene>
    <name evidence="5" type="ORF">I2H31_16720</name>
</gene>
<dbReference type="PANTHER" id="PTHR35089:SF1">
    <property type="entry name" value="CHAPERONE PROTEIN SKP"/>
    <property type="match status" value="1"/>
</dbReference>
<feature type="region of interest" description="Disordered" evidence="3">
    <location>
        <begin position="142"/>
        <end position="170"/>
    </location>
</feature>
<keyword evidence="4" id="KW-1133">Transmembrane helix</keyword>
<dbReference type="PANTHER" id="PTHR35089">
    <property type="entry name" value="CHAPERONE PROTEIN SKP"/>
    <property type="match status" value="1"/>
</dbReference>
<dbReference type="Gene3D" id="3.30.910.20">
    <property type="entry name" value="Skp domain"/>
    <property type="match status" value="1"/>
</dbReference>
<evidence type="ECO:0000256" key="1">
    <source>
        <dbReference type="ARBA" id="ARBA00009091"/>
    </source>
</evidence>
<evidence type="ECO:0000256" key="2">
    <source>
        <dbReference type="ARBA" id="ARBA00022729"/>
    </source>
</evidence>
<dbReference type="Pfam" id="PF03938">
    <property type="entry name" value="OmpH"/>
    <property type="match status" value="1"/>
</dbReference>
<keyword evidence="4" id="KW-0472">Membrane</keyword>
<dbReference type="EMBL" id="JADQDM010000009">
    <property type="protein sequence ID" value="MBF9222749.1"/>
    <property type="molecule type" value="Genomic_DNA"/>
</dbReference>
<comment type="caution">
    <text evidence="5">The sequence shown here is derived from an EMBL/GenBank/DDBJ whole genome shotgun (WGS) entry which is preliminary data.</text>
</comment>
<name>A0ABS0I893_9BACT</name>
<keyword evidence="6" id="KW-1185">Reference proteome</keyword>
<evidence type="ECO:0000256" key="3">
    <source>
        <dbReference type="SAM" id="MobiDB-lite"/>
    </source>
</evidence>
<dbReference type="InterPro" id="IPR024930">
    <property type="entry name" value="Skp_dom_sf"/>
</dbReference>
<keyword evidence="2" id="KW-0732">Signal</keyword>
<evidence type="ECO:0000256" key="4">
    <source>
        <dbReference type="SAM" id="Phobius"/>
    </source>
</evidence>
<evidence type="ECO:0000313" key="5">
    <source>
        <dbReference type="EMBL" id="MBF9222749.1"/>
    </source>
</evidence>
<sequence length="237" mass="25310">MKNPLQLTINIVLALAVAGLYFLHFNQKPVAPAIATDKSTAVLASPELNTADTTAAAAPAEANAPVAETTPEASAAPASAAAAGNEGKIVYVESGKMLDGYQGMKDARRAFEAKARGWENQNQKLIANFRAAVEAYQKQAPTLTPEQRAATEQKLQAQQQESGQAQQKIQAQAQEEEAKLTQTVLESVNKKVEAYGKAHGYKLILIAAPSGTIAYGQKDLDITTPVLAYLNAEYRKK</sequence>
<dbReference type="SUPFAM" id="SSF111384">
    <property type="entry name" value="OmpH-like"/>
    <property type="match status" value="1"/>
</dbReference>
<reference evidence="5 6" key="1">
    <citation type="submission" date="2020-11" db="EMBL/GenBank/DDBJ databases">
        <authorList>
            <person name="Kim M.K."/>
        </authorList>
    </citation>
    <scope>NUCLEOTIDE SEQUENCE [LARGE SCALE GENOMIC DNA]</scope>
    <source>
        <strain evidence="5 6">BT662</strain>
    </source>
</reference>
<accession>A0ABS0I893</accession>
<dbReference type="SMART" id="SM00935">
    <property type="entry name" value="OmpH"/>
    <property type="match status" value="1"/>
</dbReference>
<evidence type="ECO:0000313" key="6">
    <source>
        <dbReference type="Proteomes" id="UP000618931"/>
    </source>
</evidence>
<dbReference type="InterPro" id="IPR005632">
    <property type="entry name" value="Chaperone_Skp"/>
</dbReference>
<keyword evidence="4" id="KW-0812">Transmembrane</keyword>
<feature type="region of interest" description="Disordered" evidence="3">
    <location>
        <begin position="59"/>
        <end position="79"/>
    </location>
</feature>
<organism evidence="5 6">
    <name type="scientific">Hymenobacter ruricola</name>
    <dbReference type="NCBI Taxonomy" id="2791023"/>
    <lineage>
        <taxon>Bacteria</taxon>
        <taxon>Pseudomonadati</taxon>
        <taxon>Bacteroidota</taxon>
        <taxon>Cytophagia</taxon>
        <taxon>Cytophagales</taxon>
        <taxon>Hymenobacteraceae</taxon>
        <taxon>Hymenobacter</taxon>
    </lineage>
</organism>
<proteinExistence type="inferred from homology"/>
<protein>
    <submittedName>
        <fullName evidence="5">OmpH family outer membrane protein</fullName>
    </submittedName>
</protein>
<feature type="transmembrane region" description="Helical" evidence="4">
    <location>
        <begin position="7"/>
        <end position="25"/>
    </location>
</feature>
<dbReference type="RefSeq" id="WP_196294193.1">
    <property type="nucleotide sequence ID" value="NZ_JADQDM010000009.1"/>
</dbReference>
<comment type="similarity">
    <text evidence="1">Belongs to the Skp family.</text>
</comment>